<gene>
    <name evidence="1" type="ORF">OWV82_020404</name>
</gene>
<name>A0ACC1X801_MELAZ</name>
<sequence>MEAFNVFQQMKLANEKPNSLTFVSLLSACTSLINFRAGESIHSHPIANGMALDVALGTALIEMYSKCGDVEKAFVVFNSVCEKNLQSWTIMISGLADNSQGKDAISLFTKMLQATARHHPTLFWWNLRRQKAERINGYKPKVGALLYFYRDLKDLLSRTRREFKDLESQLLSDLKELSSQVQEMSTAALGYYRMGKEKRNLYNMVQYLKGNIQVYCRIRPAFIAETKNVIEYIGEDGSLVISDPRKLQRKNFQFDHLFGPAAIEGSVDQIF</sequence>
<organism evidence="1 2">
    <name type="scientific">Melia azedarach</name>
    <name type="common">Chinaberry tree</name>
    <dbReference type="NCBI Taxonomy" id="155640"/>
    <lineage>
        <taxon>Eukaryota</taxon>
        <taxon>Viridiplantae</taxon>
        <taxon>Streptophyta</taxon>
        <taxon>Embryophyta</taxon>
        <taxon>Tracheophyta</taxon>
        <taxon>Spermatophyta</taxon>
        <taxon>Magnoliopsida</taxon>
        <taxon>eudicotyledons</taxon>
        <taxon>Gunneridae</taxon>
        <taxon>Pentapetalae</taxon>
        <taxon>rosids</taxon>
        <taxon>malvids</taxon>
        <taxon>Sapindales</taxon>
        <taxon>Meliaceae</taxon>
        <taxon>Melia</taxon>
    </lineage>
</organism>
<protein>
    <submittedName>
        <fullName evidence="1">Pentatricopeptide repeat-containing protein</fullName>
    </submittedName>
</protein>
<evidence type="ECO:0000313" key="2">
    <source>
        <dbReference type="Proteomes" id="UP001164539"/>
    </source>
</evidence>
<evidence type="ECO:0000313" key="1">
    <source>
        <dbReference type="EMBL" id="KAJ4706793.1"/>
    </source>
</evidence>
<proteinExistence type="predicted"/>
<dbReference type="EMBL" id="CM051404">
    <property type="protein sequence ID" value="KAJ4706793.1"/>
    <property type="molecule type" value="Genomic_DNA"/>
</dbReference>
<accession>A0ACC1X801</accession>
<keyword evidence="2" id="KW-1185">Reference proteome</keyword>
<comment type="caution">
    <text evidence="1">The sequence shown here is derived from an EMBL/GenBank/DDBJ whole genome shotgun (WGS) entry which is preliminary data.</text>
</comment>
<reference evidence="1 2" key="1">
    <citation type="journal article" date="2023" name="Science">
        <title>Complex scaffold remodeling in plant triterpene biosynthesis.</title>
        <authorList>
            <person name="De La Pena R."/>
            <person name="Hodgson H."/>
            <person name="Liu J.C."/>
            <person name="Stephenson M.J."/>
            <person name="Martin A.C."/>
            <person name="Owen C."/>
            <person name="Harkess A."/>
            <person name="Leebens-Mack J."/>
            <person name="Jimenez L.E."/>
            <person name="Osbourn A."/>
            <person name="Sattely E.S."/>
        </authorList>
    </citation>
    <scope>NUCLEOTIDE SEQUENCE [LARGE SCALE GENOMIC DNA]</scope>
    <source>
        <strain evidence="2">cv. JPN11</strain>
        <tissue evidence="1">Leaf</tissue>
    </source>
</reference>
<dbReference type="Proteomes" id="UP001164539">
    <property type="component" value="Chromosome 11"/>
</dbReference>